<keyword evidence="1" id="KW-0812">Transmembrane</keyword>
<dbReference type="EMBL" id="VIGI01000003">
    <property type="protein sequence ID" value="KAB8302853.1"/>
    <property type="molecule type" value="Genomic_DNA"/>
</dbReference>
<keyword evidence="3" id="KW-1185">Reference proteome</keyword>
<keyword evidence="1" id="KW-0472">Membrane</keyword>
<comment type="caution">
    <text evidence="2">The sequence shown here is derived from an EMBL/GenBank/DDBJ whole genome shotgun (WGS) entry which is preliminary data.</text>
</comment>
<evidence type="ECO:0000256" key="1">
    <source>
        <dbReference type="SAM" id="Phobius"/>
    </source>
</evidence>
<name>A0A5N6KGF2_MONLA</name>
<protein>
    <submittedName>
        <fullName evidence="2">Uncharacterized protein</fullName>
    </submittedName>
</protein>
<gene>
    <name evidence="2" type="ORF">EYC80_006188</name>
</gene>
<keyword evidence="1" id="KW-1133">Transmembrane helix</keyword>
<reference evidence="2 3" key="1">
    <citation type="submission" date="2019-06" db="EMBL/GenBank/DDBJ databases">
        <title>Genome Sequence of the Brown Rot Fungal Pathogen Monilinia laxa.</title>
        <authorList>
            <person name="De Miccolis Angelini R.M."/>
            <person name="Landi L."/>
            <person name="Abate D."/>
            <person name="Pollastro S."/>
            <person name="Romanazzi G."/>
            <person name="Faretra F."/>
        </authorList>
    </citation>
    <scope>NUCLEOTIDE SEQUENCE [LARGE SCALE GENOMIC DNA]</scope>
    <source>
        <strain evidence="2 3">Mlax316</strain>
    </source>
</reference>
<accession>A0A5N6KGF2</accession>
<organism evidence="2 3">
    <name type="scientific">Monilinia laxa</name>
    <name type="common">Brown rot fungus</name>
    <name type="synonym">Sclerotinia laxa</name>
    <dbReference type="NCBI Taxonomy" id="61186"/>
    <lineage>
        <taxon>Eukaryota</taxon>
        <taxon>Fungi</taxon>
        <taxon>Dikarya</taxon>
        <taxon>Ascomycota</taxon>
        <taxon>Pezizomycotina</taxon>
        <taxon>Leotiomycetes</taxon>
        <taxon>Helotiales</taxon>
        <taxon>Sclerotiniaceae</taxon>
        <taxon>Monilinia</taxon>
    </lineage>
</organism>
<proteinExistence type="predicted"/>
<feature type="transmembrane region" description="Helical" evidence="1">
    <location>
        <begin position="12"/>
        <end position="34"/>
    </location>
</feature>
<evidence type="ECO:0000313" key="3">
    <source>
        <dbReference type="Proteomes" id="UP000326757"/>
    </source>
</evidence>
<dbReference type="AlphaFoldDB" id="A0A5N6KGF2"/>
<evidence type="ECO:0000313" key="2">
    <source>
        <dbReference type="EMBL" id="KAB8302853.1"/>
    </source>
</evidence>
<sequence>MLDLIEITSQLILLDPALILLFIGILVSLFLHYLELIIHHHFWRVPNIGYNTSSQVSDGVWVRAPFFLLFSHFPLCLELGRERDGYIFIVYTRNLLENLGRVDTFLF</sequence>
<dbReference type="Proteomes" id="UP000326757">
    <property type="component" value="Unassembled WGS sequence"/>
</dbReference>